<keyword evidence="4 7" id="KW-0067">ATP-binding</keyword>
<accession>I0IBE6</accession>
<proteinExistence type="inferred from homology"/>
<feature type="region of interest" description="Disordered" evidence="5">
    <location>
        <begin position="386"/>
        <end position="415"/>
    </location>
</feature>
<dbReference type="InterPro" id="IPR003593">
    <property type="entry name" value="AAA+_ATPase"/>
</dbReference>
<dbReference type="SUPFAM" id="SSF52540">
    <property type="entry name" value="P-loop containing nucleoside triphosphate hydrolases"/>
    <property type="match status" value="1"/>
</dbReference>
<dbReference type="AlphaFoldDB" id="I0IBE6"/>
<keyword evidence="2" id="KW-0813">Transport</keyword>
<keyword evidence="3" id="KW-0547">Nucleotide-binding</keyword>
<keyword evidence="8" id="KW-1185">Reference proteome</keyword>
<comment type="similarity">
    <text evidence="1">Belongs to the ABC transporter superfamily.</text>
</comment>
<dbReference type="Proteomes" id="UP000007881">
    <property type="component" value="Chromosome"/>
</dbReference>
<dbReference type="CDD" id="cd03220">
    <property type="entry name" value="ABC_KpsT_Wzt"/>
    <property type="match status" value="1"/>
</dbReference>
<dbReference type="GO" id="GO:0140359">
    <property type="term" value="F:ABC-type transporter activity"/>
    <property type="evidence" value="ECO:0007669"/>
    <property type="project" value="InterPro"/>
</dbReference>
<dbReference type="eggNOG" id="COG1134">
    <property type="taxonomic scope" value="Bacteria"/>
</dbReference>
<dbReference type="InterPro" id="IPR017871">
    <property type="entry name" value="ABC_transporter-like_CS"/>
</dbReference>
<dbReference type="PANTHER" id="PTHR46743:SF2">
    <property type="entry name" value="TEICHOIC ACIDS EXPORT ATP-BINDING PROTEIN TAGH"/>
    <property type="match status" value="1"/>
</dbReference>
<reference evidence="7 8" key="1">
    <citation type="submission" date="2012-02" db="EMBL/GenBank/DDBJ databases">
        <title>Complete genome sequence of Phycisphaera mikurensis NBRC 102666.</title>
        <authorList>
            <person name="Ankai A."/>
            <person name="Hosoyama A."/>
            <person name="Terui Y."/>
            <person name="Sekine M."/>
            <person name="Fukai R."/>
            <person name="Kato Y."/>
            <person name="Nakamura S."/>
            <person name="Yamada-Narita S."/>
            <person name="Kawakoshi A."/>
            <person name="Fukunaga Y."/>
            <person name="Yamazaki S."/>
            <person name="Fujita N."/>
        </authorList>
    </citation>
    <scope>NUCLEOTIDE SEQUENCE [LARGE SCALE GENOMIC DNA]</scope>
    <source>
        <strain evidence="8">NBRC 102666 / KCTC 22515 / FYK2301M01</strain>
    </source>
</reference>
<evidence type="ECO:0000256" key="4">
    <source>
        <dbReference type="ARBA" id="ARBA00022840"/>
    </source>
</evidence>
<dbReference type="GO" id="GO:0016887">
    <property type="term" value="F:ATP hydrolysis activity"/>
    <property type="evidence" value="ECO:0007669"/>
    <property type="project" value="InterPro"/>
</dbReference>
<sequence>MKRHARSGRLPTRRLLRELGLAALGRAAPADADAGEFAAVDGISFRVERGEAVALIGRNGCGKTTTLKAIAGLVRPDAGEVEVRGRVQALVALGAGFNDELSGAENVVNNAAVMGLSAAEAARVLRKATGFAEIGRFIEAPVGTYSSGMRARLGFAVAVNLSPDVLLLDEILGVGDLAFQQKCFTRLQRLRRAGVTILLVSHSLDQVSKLCDRAVWLDGGKLVQEGPVSEVVRAYRAAHKPRKAPPEVLEPAPAKRPEKPKPPAKERKPLHGPVVAADAVRNVWLDAPAGVGAGEPIRLGFGAVLERRFEAFNFSLELHTRFGVVAAELSTAATPGLAGAAGGEVAFELEMPAPEFVPGPLVVMGVIHEGGTCRFRDRLGVVEVRGEPPPRGVVRPRATIRRGDAAGTQNAERTP</sequence>
<feature type="compositionally biased region" description="Basic and acidic residues" evidence="5">
    <location>
        <begin position="253"/>
        <end position="269"/>
    </location>
</feature>
<evidence type="ECO:0000259" key="6">
    <source>
        <dbReference type="PROSITE" id="PS50893"/>
    </source>
</evidence>
<dbReference type="PANTHER" id="PTHR46743">
    <property type="entry name" value="TEICHOIC ACIDS EXPORT ATP-BINDING PROTEIN TAGH"/>
    <property type="match status" value="1"/>
</dbReference>
<dbReference type="Pfam" id="PF00005">
    <property type="entry name" value="ABC_tran"/>
    <property type="match status" value="1"/>
</dbReference>
<dbReference type="EMBL" id="AP012338">
    <property type="protein sequence ID" value="BAM02584.1"/>
    <property type="molecule type" value="Genomic_DNA"/>
</dbReference>
<feature type="domain" description="ABC transporter" evidence="6">
    <location>
        <begin position="19"/>
        <end position="244"/>
    </location>
</feature>
<organism evidence="7 8">
    <name type="scientific">Phycisphaera mikurensis (strain NBRC 102666 / KCTC 22515 / FYK2301M01)</name>
    <dbReference type="NCBI Taxonomy" id="1142394"/>
    <lineage>
        <taxon>Bacteria</taxon>
        <taxon>Pseudomonadati</taxon>
        <taxon>Planctomycetota</taxon>
        <taxon>Phycisphaerae</taxon>
        <taxon>Phycisphaerales</taxon>
        <taxon>Phycisphaeraceae</taxon>
        <taxon>Phycisphaera</taxon>
    </lineage>
</organism>
<feature type="region of interest" description="Disordered" evidence="5">
    <location>
        <begin position="237"/>
        <end position="270"/>
    </location>
</feature>
<evidence type="ECO:0000256" key="3">
    <source>
        <dbReference type="ARBA" id="ARBA00022741"/>
    </source>
</evidence>
<dbReference type="Gene3D" id="3.40.50.300">
    <property type="entry name" value="P-loop containing nucleotide triphosphate hydrolases"/>
    <property type="match status" value="1"/>
</dbReference>
<protein>
    <submittedName>
        <fullName evidence="7">Putative polysaccharide ABC transporter ATP-binding protein</fullName>
    </submittedName>
</protein>
<dbReference type="InterPro" id="IPR015860">
    <property type="entry name" value="ABC_transpr_TagH-like"/>
</dbReference>
<name>I0IBE6_PHYMF</name>
<dbReference type="KEGG" id="phm:PSMK_04250"/>
<dbReference type="SMART" id="SM00382">
    <property type="entry name" value="AAA"/>
    <property type="match status" value="1"/>
</dbReference>
<dbReference type="InterPro" id="IPR003439">
    <property type="entry name" value="ABC_transporter-like_ATP-bd"/>
</dbReference>
<evidence type="ECO:0000256" key="2">
    <source>
        <dbReference type="ARBA" id="ARBA00022448"/>
    </source>
</evidence>
<dbReference type="HOGENOM" id="CLU_000604_101_1_0"/>
<evidence type="ECO:0000313" key="8">
    <source>
        <dbReference type="Proteomes" id="UP000007881"/>
    </source>
</evidence>
<dbReference type="InterPro" id="IPR050683">
    <property type="entry name" value="Bact_Polysacc_Export_ATP-bd"/>
</dbReference>
<evidence type="ECO:0000256" key="1">
    <source>
        <dbReference type="ARBA" id="ARBA00005417"/>
    </source>
</evidence>
<dbReference type="GO" id="GO:0005524">
    <property type="term" value="F:ATP binding"/>
    <property type="evidence" value="ECO:0007669"/>
    <property type="project" value="UniProtKB-KW"/>
</dbReference>
<evidence type="ECO:0000313" key="7">
    <source>
        <dbReference type="EMBL" id="BAM02584.1"/>
    </source>
</evidence>
<dbReference type="PROSITE" id="PS00211">
    <property type="entry name" value="ABC_TRANSPORTER_1"/>
    <property type="match status" value="1"/>
</dbReference>
<gene>
    <name evidence="7" type="ordered locus">PSMK_04250</name>
</gene>
<evidence type="ECO:0000256" key="5">
    <source>
        <dbReference type="SAM" id="MobiDB-lite"/>
    </source>
</evidence>
<dbReference type="GO" id="GO:0016020">
    <property type="term" value="C:membrane"/>
    <property type="evidence" value="ECO:0007669"/>
    <property type="project" value="InterPro"/>
</dbReference>
<dbReference type="STRING" id="1142394.PSMK_04250"/>
<dbReference type="PROSITE" id="PS50893">
    <property type="entry name" value="ABC_TRANSPORTER_2"/>
    <property type="match status" value="1"/>
</dbReference>
<dbReference type="InterPro" id="IPR027417">
    <property type="entry name" value="P-loop_NTPase"/>
</dbReference>